<gene>
    <name evidence="2" type="ORF">S06H3_52392</name>
</gene>
<feature type="non-terminal residue" evidence="2">
    <location>
        <position position="1"/>
    </location>
</feature>
<dbReference type="GO" id="GO:0033785">
    <property type="term" value="F:heptose 7-phosphate kinase activity"/>
    <property type="evidence" value="ECO:0007669"/>
    <property type="project" value="TreeGrafter"/>
</dbReference>
<name>X1Q2V4_9ZZZZ</name>
<dbReference type="InterPro" id="IPR011611">
    <property type="entry name" value="PfkB_dom"/>
</dbReference>
<comment type="caution">
    <text evidence="2">The sequence shown here is derived from an EMBL/GenBank/DDBJ whole genome shotgun (WGS) entry which is preliminary data.</text>
</comment>
<evidence type="ECO:0000259" key="1">
    <source>
        <dbReference type="Pfam" id="PF00294"/>
    </source>
</evidence>
<feature type="domain" description="Carbohydrate kinase PfkB" evidence="1">
    <location>
        <begin position="1"/>
        <end position="71"/>
    </location>
</feature>
<dbReference type="Pfam" id="PF00294">
    <property type="entry name" value="PfkB"/>
    <property type="match status" value="1"/>
</dbReference>
<sequence>GEKGMSLFETGRKVTHLPTVAKEVYDVTGAGDTVIATLVAAKSAGATLLEAAKIANYAAGIVVGEVGTAQVMKEELYSHIISSLESD</sequence>
<dbReference type="PANTHER" id="PTHR46969">
    <property type="entry name" value="BIFUNCTIONAL PROTEIN HLDE"/>
    <property type="match status" value="1"/>
</dbReference>
<dbReference type="Gene3D" id="3.40.1190.20">
    <property type="match status" value="1"/>
</dbReference>
<dbReference type="GO" id="GO:0033786">
    <property type="term" value="F:heptose-1-phosphate adenylyltransferase activity"/>
    <property type="evidence" value="ECO:0007669"/>
    <property type="project" value="TreeGrafter"/>
</dbReference>
<dbReference type="PANTHER" id="PTHR46969:SF1">
    <property type="entry name" value="BIFUNCTIONAL PROTEIN HLDE"/>
    <property type="match status" value="1"/>
</dbReference>
<organism evidence="2">
    <name type="scientific">marine sediment metagenome</name>
    <dbReference type="NCBI Taxonomy" id="412755"/>
    <lineage>
        <taxon>unclassified sequences</taxon>
        <taxon>metagenomes</taxon>
        <taxon>ecological metagenomes</taxon>
    </lineage>
</organism>
<accession>X1Q2V4</accession>
<dbReference type="SUPFAM" id="SSF53613">
    <property type="entry name" value="Ribokinase-like"/>
    <property type="match status" value="1"/>
</dbReference>
<protein>
    <recommendedName>
        <fullName evidence="1">Carbohydrate kinase PfkB domain-containing protein</fullName>
    </recommendedName>
</protein>
<dbReference type="EMBL" id="BARV01033323">
    <property type="protein sequence ID" value="GAI49081.1"/>
    <property type="molecule type" value="Genomic_DNA"/>
</dbReference>
<dbReference type="GO" id="GO:0005829">
    <property type="term" value="C:cytosol"/>
    <property type="evidence" value="ECO:0007669"/>
    <property type="project" value="TreeGrafter"/>
</dbReference>
<reference evidence="2" key="1">
    <citation type="journal article" date="2014" name="Front. Microbiol.">
        <title>High frequency of phylogenetically diverse reductive dehalogenase-homologous genes in deep subseafloor sedimentary metagenomes.</title>
        <authorList>
            <person name="Kawai M."/>
            <person name="Futagami T."/>
            <person name="Toyoda A."/>
            <person name="Takaki Y."/>
            <person name="Nishi S."/>
            <person name="Hori S."/>
            <person name="Arai W."/>
            <person name="Tsubouchi T."/>
            <person name="Morono Y."/>
            <person name="Uchiyama I."/>
            <person name="Ito T."/>
            <person name="Fujiyama A."/>
            <person name="Inagaki F."/>
            <person name="Takami H."/>
        </authorList>
    </citation>
    <scope>NUCLEOTIDE SEQUENCE</scope>
    <source>
        <strain evidence="2">Expedition CK06-06</strain>
    </source>
</reference>
<dbReference type="AlphaFoldDB" id="X1Q2V4"/>
<evidence type="ECO:0000313" key="2">
    <source>
        <dbReference type="EMBL" id="GAI49081.1"/>
    </source>
</evidence>
<proteinExistence type="predicted"/>
<dbReference type="InterPro" id="IPR029056">
    <property type="entry name" value="Ribokinase-like"/>
</dbReference>